<dbReference type="EMBL" id="AGWL01000005">
    <property type="protein sequence ID" value="EKU95147.1"/>
    <property type="molecule type" value="Genomic_DNA"/>
</dbReference>
<accession>K9EVY0</accession>
<gene>
    <name evidence="1" type="ORF">HMPREF9233_00908</name>
</gene>
<dbReference type="Proteomes" id="UP000009888">
    <property type="component" value="Unassembled WGS sequence"/>
</dbReference>
<comment type="caution">
    <text evidence="1">The sequence shown here is derived from an EMBL/GenBank/DDBJ whole genome shotgun (WGS) entry which is preliminary data.</text>
</comment>
<protein>
    <submittedName>
        <fullName evidence="1">Uncharacterized protein</fullName>
    </submittedName>
</protein>
<evidence type="ECO:0000313" key="1">
    <source>
        <dbReference type="EMBL" id="EKU95147.1"/>
    </source>
</evidence>
<sequence>MLTGGTHAIERIEGQSLGIMDAWGPVVMEESRIGWTMEKFEEAYRAAVGEPEHLDPGAIALYAVANRGTLGIPIRVMSVLLI</sequence>
<reference evidence="1 2" key="1">
    <citation type="submission" date="2012-09" db="EMBL/GenBank/DDBJ databases">
        <title>The Genome Sequence of Actinobaculum massiliae ACS-171-V-COL2.</title>
        <authorList>
            <consortium name="The Broad Institute Genome Sequencing Platform"/>
            <person name="Earl A."/>
            <person name="Ward D."/>
            <person name="Feldgarden M."/>
            <person name="Gevers D."/>
            <person name="Saerens B."/>
            <person name="Vaneechoutte M."/>
            <person name="Walker B."/>
            <person name="Young S.K."/>
            <person name="Zeng Q."/>
            <person name="Gargeya S."/>
            <person name="Fitzgerald M."/>
            <person name="Haas B."/>
            <person name="Abouelleil A."/>
            <person name="Alvarado L."/>
            <person name="Arachchi H.M."/>
            <person name="Berlin A."/>
            <person name="Chapman S.B."/>
            <person name="Goldberg J."/>
            <person name="Griggs A."/>
            <person name="Gujja S."/>
            <person name="Hansen M."/>
            <person name="Howarth C."/>
            <person name="Imamovic A."/>
            <person name="Larimer J."/>
            <person name="McCowen C."/>
            <person name="Montmayeur A."/>
            <person name="Murphy C."/>
            <person name="Neiman D."/>
            <person name="Pearson M."/>
            <person name="Priest M."/>
            <person name="Roberts A."/>
            <person name="Saif S."/>
            <person name="Shea T."/>
            <person name="Sisk P."/>
            <person name="Sykes S."/>
            <person name="Wortman J."/>
            <person name="Nusbaum C."/>
            <person name="Birren B."/>
        </authorList>
    </citation>
    <scope>NUCLEOTIDE SEQUENCE [LARGE SCALE GENOMIC DNA]</scope>
    <source>
        <strain evidence="2">ACS-171-V-Col2</strain>
    </source>
</reference>
<organism evidence="1 2">
    <name type="scientific">Actinobaculum massiliense ACS-171-V-Col2</name>
    <dbReference type="NCBI Taxonomy" id="883066"/>
    <lineage>
        <taxon>Bacteria</taxon>
        <taxon>Bacillati</taxon>
        <taxon>Actinomycetota</taxon>
        <taxon>Actinomycetes</taxon>
        <taxon>Actinomycetales</taxon>
        <taxon>Actinomycetaceae</taxon>
        <taxon>Actinobaculum</taxon>
    </lineage>
</organism>
<dbReference type="HOGENOM" id="CLU_2550728_0_0_11"/>
<keyword evidence="2" id="KW-1185">Reference proteome</keyword>
<dbReference type="STRING" id="202789.GCA_001457435_01213"/>
<dbReference type="PATRIC" id="fig|883066.3.peg.947"/>
<dbReference type="AlphaFoldDB" id="K9EVY0"/>
<proteinExistence type="predicted"/>
<name>K9EVY0_9ACTO</name>
<evidence type="ECO:0000313" key="2">
    <source>
        <dbReference type="Proteomes" id="UP000009888"/>
    </source>
</evidence>